<protein>
    <submittedName>
        <fullName evidence="2">Uncharacterized protein</fullName>
    </submittedName>
</protein>
<accession>A0A0A9G199</accession>
<name>A0A0A9G199_ARUDO</name>
<evidence type="ECO:0000256" key="1">
    <source>
        <dbReference type="SAM" id="MobiDB-lite"/>
    </source>
</evidence>
<sequence>MYRSLADHSTPNPGRVNPSGAHNKKSNGSV</sequence>
<evidence type="ECO:0000313" key="2">
    <source>
        <dbReference type="EMBL" id="JAE14403.1"/>
    </source>
</evidence>
<feature type="region of interest" description="Disordered" evidence="1">
    <location>
        <begin position="1"/>
        <end position="30"/>
    </location>
</feature>
<dbReference type="AlphaFoldDB" id="A0A0A9G199"/>
<organism evidence="2">
    <name type="scientific">Arundo donax</name>
    <name type="common">Giant reed</name>
    <name type="synonym">Donax arundinaceus</name>
    <dbReference type="NCBI Taxonomy" id="35708"/>
    <lineage>
        <taxon>Eukaryota</taxon>
        <taxon>Viridiplantae</taxon>
        <taxon>Streptophyta</taxon>
        <taxon>Embryophyta</taxon>
        <taxon>Tracheophyta</taxon>
        <taxon>Spermatophyta</taxon>
        <taxon>Magnoliopsida</taxon>
        <taxon>Liliopsida</taxon>
        <taxon>Poales</taxon>
        <taxon>Poaceae</taxon>
        <taxon>PACMAD clade</taxon>
        <taxon>Arundinoideae</taxon>
        <taxon>Arundineae</taxon>
        <taxon>Arundo</taxon>
    </lineage>
</organism>
<reference evidence="2" key="2">
    <citation type="journal article" date="2015" name="Data Brief">
        <title>Shoot transcriptome of the giant reed, Arundo donax.</title>
        <authorList>
            <person name="Barrero R.A."/>
            <person name="Guerrero F.D."/>
            <person name="Moolhuijzen P."/>
            <person name="Goolsby J.A."/>
            <person name="Tidwell J."/>
            <person name="Bellgard S.E."/>
            <person name="Bellgard M.I."/>
        </authorList>
    </citation>
    <scope>NUCLEOTIDE SEQUENCE</scope>
    <source>
        <tissue evidence="2">Shoot tissue taken approximately 20 cm above the soil surface</tissue>
    </source>
</reference>
<proteinExistence type="predicted"/>
<dbReference type="EMBL" id="GBRH01183493">
    <property type="protein sequence ID" value="JAE14403.1"/>
    <property type="molecule type" value="Transcribed_RNA"/>
</dbReference>
<reference evidence="2" key="1">
    <citation type="submission" date="2014-09" db="EMBL/GenBank/DDBJ databases">
        <authorList>
            <person name="Magalhaes I.L.F."/>
            <person name="Oliveira U."/>
            <person name="Santos F.R."/>
            <person name="Vidigal T.H.D.A."/>
            <person name="Brescovit A.D."/>
            <person name="Santos A.J."/>
        </authorList>
    </citation>
    <scope>NUCLEOTIDE SEQUENCE</scope>
    <source>
        <tissue evidence="2">Shoot tissue taken approximately 20 cm above the soil surface</tissue>
    </source>
</reference>